<organism evidence="1 2">
    <name type="scientific">Pelagibacterium lentulum</name>
    <dbReference type="NCBI Taxonomy" id="2029865"/>
    <lineage>
        <taxon>Bacteria</taxon>
        <taxon>Pseudomonadati</taxon>
        <taxon>Pseudomonadota</taxon>
        <taxon>Alphaproteobacteria</taxon>
        <taxon>Hyphomicrobiales</taxon>
        <taxon>Devosiaceae</taxon>
        <taxon>Pelagibacterium</taxon>
    </lineage>
</organism>
<dbReference type="Proteomes" id="UP000596977">
    <property type="component" value="Unassembled WGS sequence"/>
</dbReference>
<protein>
    <submittedName>
        <fullName evidence="1">Uncharacterized protein</fullName>
    </submittedName>
</protein>
<dbReference type="EMBL" id="BMKB01000013">
    <property type="protein sequence ID" value="GGA64842.1"/>
    <property type="molecule type" value="Genomic_DNA"/>
</dbReference>
<name>A0A916RS17_9HYPH</name>
<keyword evidence="2" id="KW-1185">Reference proteome</keyword>
<comment type="caution">
    <text evidence="1">The sequence shown here is derived from an EMBL/GenBank/DDBJ whole genome shotgun (WGS) entry which is preliminary data.</text>
</comment>
<dbReference type="AlphaFoldDB" id="A0A916RS17"/>
<reference evidence="1 2" key="1">
    <citation type="journal article" date="2014" name="Int. J. Syst. Evol. Microbiol.">
        <title>Complete genome sequence of Corynebacterium casei LMG S-19264T (=DSM 44701T), isolated from a smear-ripened cheese.</title>
        <authorList>
            <consortium name="US DOE Joint Genome Institute (JGI-PGF)"/>
            <person name="Walter F."/>
            <person name="Albersmeier A."/>
            <person name="Kalinowski J."/>
            <person name="Ruckert C."/>
        </authorList>
    </citation>
    <scope>NUCLEOTIDE SEQUENCE [LARGE SCALE GENOMIC DNA]</scope>
    <source>
        <strain evidence="1 2">CGMCC 1.15896</strain>
    </source>
</reference>
<dbReference type="OrthoDB" id="7950528at2"/>
<proteinExistence type="predicted"/>
<sequence length="168" mass="18991">MHTTLDRPQTKQWCAKSVTDALAQAFRVLNATTGPVGHKRLKAAMPEYEYSASDIAEQKLMEVEAQRKGETTMRKRLLARIKPNSHEISRSDLILFGKGEHKAWLKLVAAYPDHRRILIAAVKGRARGLSGRKVAERLHMPLTTFQRHRDYAAGQIAAQLNRTGVKPW</sequence>
<evidence type="ECO:0000313" key="1">
    <source>
        <dbReference type="EMBL" id="GGA64842.1"/>
    </source>
</evidence>
<accession>A0A916RS17</accession>
<dbReference type="RefSeq" id="WP_127071404.1">
    <property type="nucleotide sequence ID" value="NZ_BMKB01000013.1"/>
</dbReference>
<evidence type="ECO:0000313" key="2">
    <source>
        <dbReference type="Proteomes" id="UP000596977"/>
    </source>
</evidence>
<gene>
    <name evidence="1" type="ORF">GCM10011499_39110</name>
</gene>